<evidence type="ECO:0000313" key="3">
    <source>
        <dbReference type="Proteomes" id="UP000268908"/>
    </source>
</evidence>
<accession>A0A497X992</accession>
<dbReference type="AlphaFoldDB" id="A0A497X992"/>
<sequence length="453" mass="49797">MLNPIKLRHIRDYSLRDLLLVGLPLLVLIIAGFWGASRFIKPAPPDTLVLSSGGEGGAYQRFAVAYKDALARYGVRLIEKPSAGSTENLQRLRDPDFAVDAAFLQGGTARLQEGDALYSLGSLYYEPLWIFHRGDLPRGKGGAPAGVAWLKGKRVAIGAPGSGANYLAREILQAHQMDEKNVTLVEQGGLGLGQALAAKKIDAAFIVGPAKSAAIWTLLNTPGVRLMNLAHADAYTRRFPYLSKVVLPRGTIDLDADVPAEDITLVAPTATLVVREDTHPVLVGLLMQVLAEVHSEPGAFQRPGEFPRPAGTDFPLAPEAERYYKSGKPFLQRYLPFWVAVQLDRLVVMLIPLLALLVPLVKIAPTLYGWRVRSRIFRRYGELKLLEAEVEDQPGKHSREEWLARLDALEAAINRIQTPLAFSDVLYTLRSHVLIARQNILKRLEPLPPNAAS</sequence>
<feature type="transmembrane region" description="Helical" evidence="1">
    <location>
        <begin position="346"/>
        <end position="370"/>
    </location>
</feature>
<keyword evidence="1" id="KW-0472">Membrane</keyword>
<dbReference type="RefSeq" id="WP_121243286.1">
    <property type="nucleotide sequence ID" value="NZ_BHVV01000002.1"/>
</dbReference>
<evidence type="ECO:0000313" key="2">
    <source>
        <dbReference type="EMBL" id="RLJ62153.1"/>
    </source>
</evidence>
<name>A0A497X992_9PROT</name>
<protein>
    <submittedName>
        <fullName evidence="2">TRAP transporter TAXI family solute receptor</fullName>
    </submittedName>
</protein>
<dbReference type="SUPFAM" id="SSF53850">
    <property type="entry name" value="Periplasmic binding protein-like II"/>
    <property type="match status" value="1"/>
</dbReference>
<keyword evidence="1" id="KW-1133">Transmembrane helix</keyword>
<dbReference type="Proteomes" id="UP000268908">
    <property type="component" value="Unassembled WGS sequence"/>
</dbReference>
<dbReference type="OrthoDB" id="237270at2"/>
<evidence type="ECO:0000256" key="1">
    <source>
        <dbReference type="SAM" id="Phobius"/>
    </source>
</evidence>
<keyword evidence="1" id="KW-0812">Transmembrane</keyword>
<dbReference type="Pfam" id="PF16868">
    <property type="entry name" value="NMT1_3"/>
    <property type="match status" value="1"/>
</dbReference>
<proteinExistence type="predicted"/>
<dbReference type="PANTHER" id="PTHR42941:SF1">
    <property type="entry name" value="SLL1037 PROTEIN"/>
    <property type="match status" value="1"/>
</dbReference>
<dbReference type="PANTHER" id="PTHR42941">
    <property type="entry name" value="SLL1037 PROTEIN"/>
    <property type="match status" value="1"/>
</dbReference>
<organism evidence="2 3">
    <name type="scientific">Sulfurisoma sediminicola</name>
    <dbReference type="NCBI Taxonomy" id="1381557"/>
    <lineage>
        <taxon>Bacteria</taxon>
        <taxon>Pseudomonadati</taxon>
        <taxon>Pseudomonadota</taxon>
        <taxon>Betaproteobacteria</taxon>
        <taxon>Nitrosomonadales</taxon>
        <taxon>Sterolibacteriaceae</taxon>
        <taxon>Sulfurisoma</taxon>
    </lineage>
</organism>
<keyword evidence="3" id="KW-1185">Reference proteome</keyword>
<dbReference type="EMBL" id="RCCI01000008">
    <property type="protein sequence ID" value="RLJ62153.1"/>
    <property type="molecule type" value="Genomic_DNA"/>
</dbReference>
<dbReference type="InterPro" id="IPR011852">
    <property type="entry name" value="TRAP_TAXI"/>
</dbReference>
<feature type="transmembrane region" description="Helical" evidence="1">
    <location>
        <begin position="18"/>
        <end position="36"/>
    </location>
</feature>
<dbReference type="Gene3D" id="3.40.190.10">
    <property type="entry name" value="Periplasmic binding protein-like II"/>
    <property type="match status" value="2"/>
</dbReference>
<reference evidence="2 3" key="1">
    <citation type="submission" date="2018-10" db="EMBL/GenBank/DDBJ databases">
        <title>Genomic Encyclopedia of Type Strains, Phase IV (KMG-IV): sequencing the most valuable type-strain genomes for metagenomic binning, comparative biology and taxonomic classification.</title>
        <authorList>
            <person name="Goeker M."/>
        </authorList>
    </citation>
    <scope>NUCLEOTIDE SEQUENCE [LARGE SCALE GENOMIC DNA]</scope>
    <source>
        <strain evidence="2 3">DSM 26916</strain>
    </source>
</reference>
<keyword evidence="2" id="KW-0675">Receptor</keyword>
<comment type="caution">
    <text evidence="2">The sequence shown here is derived from an EMBL/GenBank/DDBJ whole genome shotgun (WGS) entry which is preliminary data.</text>
</comment>
<gene>
    <name evidence="2" type="ORF">DFR35_2797</name>
</gene>